<evidence type="ECO:0000313" key="1">
    <source>
        <dbReference type="EMBL" id="OON14297.1"/>
    </source>
</evidence>
<evidence type="ECO:0000313" key="2">
    <source>
        <dbReference type="Proteomes" id="UP000243686"/>
    </source>
</evidence>
<name>A0A1S8WIN5_OPIVI</name>
<sequence length="127" mass="14044">MSVSQFYSVALSDVAQASLLHLLRRANAMIDKLLSSFYHALHSVDPEAVDFENENERGVLIMITTGVNKNRDDQESSVFSTNSSKKQEEAVLLRGIGLQSNEGDILSSCYWKVYAVSATEMKQAVPT</sequence>
<dbReference type="EMBL" id="KV906739">
    <property type="protein sequence ID" value="OON14297.1"/>
    <property type="molecule type" value="Genomic_DNA"/>
</dbReference>
<protein>
    <submittedName>
        <fullName evidence="1">Uncharacterized protein</fullName>
    </submittedName>
</protein>
<accession>A0A1S8WIN5</accession>
<dbReference type="Proteomes" id="UP000243686">
    <property type="component" value="Unassembled WGS sequence"/>
</dbReference>
<gene>
    <name evidence="1" type="ORF">X801_09910</name>
</gene>
<dbReference type="AlphaFoldDB" id="A0A1S8WIN5"/>
<keyword evidence="2" id="KW-1185">Reference proteome</keyword>
<organism evidence="1 2">
    <name type="scientific">Opisthorchis viverrini</name>
    <name type="common">Southeast Asian liver fluke</name>
    <dbReference type="NCBI Taxonomy" id="6198"/>
    <lineage>
        <taxon>Eukaryota</taxon>
        <taxon>Metazoa</taxon>
        <taxon>Spiralia</taxon>
        <taxon>Lophotrochozoa</taxon>
        <taxon>Platyhelminthes</taxon>
        <taxon>Trematoda</taxon>
        <taxon>Digenea</taxon>
        <taxon>Opisthorchiida</taxon>
        <taxon>Opisthorchiata</taxon>
        <taxon>Opisthorchiidae</taxon>
        <taxon>Opisthorchis</taxon>
    </lineage>
</organism>
<proteinExistence type="predicted"/>
<reference evidence="1 2" key="1">
    <citation type="submission" date="2015-03" db="EMBL/GenBank/DDBJ databases">
        <title>Draft genome of the nematode, Opisthorchis viverrini.</title>
        <authorList>
            <person name="Mitreva M."/>
        </authorList>
    </citation>
    <scope>NUCLEOTIDE SEQUENCE [LARGE SCALE GENOMIC DNA]</scope>
    <source>
        <strain evidence="1">Khon Kaen</strain>
    </source>
</reference>